<keyword evidence="4 7" id="KW-0067">ATP-binding</keyword>
<keyword evidence="3" id="KW-0547">Nucleotide-binding</keyword>
<organism evidence="7 8">
    <name type="scientific">Georgenia subflava</name>
    <dbReference type="NCBI Taxonomy" id="1622177"/>
    <lineage>
        <taxon>Bacteria</taxon>
        <taxon>Bacillati</taxon>
        <taxon>Actinomycetota</taxon>
        <taxon>Actinomycetes</taxon>
        <taxon>Micrococcales</taxon>
        <taxon>Bogoriellaceae</taxon>
        <taxon>Georgenia</taxon>
    </lineage>
</organism>
<dbReference type="InterPro" id="IPR027417">
    <property type="entry name" value="P-loop_NTPase"/>
</dbReference>
<dbReference type="InterPro" id="IPR052156">
    <property type="entry name" value="BCAA_Transport_ATP-bd_LivF"/>
</dbReference>
<evidence type="ECO:0000256" key="5">
    <source>
        <dbReference type="ARBA" id="ARBA00022970"/>
    </source>
</evidence>
<dbReference type="InterPro" id="IPR003593">
    <property type="entry name" value="AAA+_ATPase"/>
</dbReference>
<dbReference type="GO" id="GO:0005524">
    <property type="term" value="F:ATP binding"/>
    <property type="evidence" value="ECO:0007669"/>
    <property type="project" value="UniProtKB-KW"/>
</dbReference>
<dbReference type="PROSITE" id="PS50893">
    <property type="entry name" value="ABC_TRANSPORTER_2"/>
    <property type="match status" value="1"/>
</dbReference>
<dbReference type="Proteomes" id="UP000437709">
    <property type="component" value="Unassembled WGS sequence"/>
</dbReference>
<comment type="similarity">
    <text evidence="1">Belongs to the ABC transporter superfamily.</text>
</comment>
<protein>
    <submittedName>
        <fullName evidence="7">ATP-binding cassette domain-containing protein</fullName>
    </submittedName>
</protein>
<accession>A0A6N7EPB6</accession>
<dbReference type="GO" id="GO:0015807">
    <property type="term" value="P:L-amino acid transport"/>
    <property type="evidence" value="ECO:0007669"/>
    <property type="project" value="TreeGrafter"/>
</dbReference>
<evidence type="ECO:0000313" key="7">
    <source>
        <dbReference type="EMBL" id="MPV38365.1"/>
    </source>
</evidence>
<dbReference type="PANTHER" id="PTHR43820">
    <property type="entry name" value="HIGH-AFFINITY BRANCHED-CHAIN AMINO ACID TRANSPORT ATP-BINDING PROTEIN LIVF"/>
    <property type="match status" value="1"/>
</dbReference>
<dbReference type="PROSITE" id="PS00211">
    <property type="entry name" value="ABC_TRANSPORTER_1"/>
    <property type="match status" value="1"/>
</dbReference>
<dbReference type="AlphaFoldDB" id="A0A6N7EPB6"/>
<evidence type="ECO:0000256" key="3">
    <source>
        <dbReference type="ARBA" id="ARBA00022741"/>
    </source>
</evidence>
<evidence type="ECO:0000313" key="8">
    <source>
        <dbReference type="Proteomes" id="UP000437709"/>
    </source>
</evidence>
<gene>
    <name evidence="7" type="ORF">GB881_15195</name>
</gene>
<dbReference type="InterPro" id="IPR003439">
    <property type="entry name" value="ABC_transporter-like_ATP-bd"/>
</dbReference>
<dbReference type="InterPro" id="IPR017871">
    <property type="entry name" value="ABC_transporter-like_CS"/>
</dbReference>
<keyword evidence="5" id="KW-0029">Amino-acid transport</keyword>
<name>A0A6N7EPB6_9MICO</name>
<evidence type="ECO:0000256" key="2">
    <source>
        <dbReference type="ARBA" id="ARBA00022448"/>
    </source>
</evidence>
<dbReference type="SMART" id="SM00382">
    <property type="entry name" value="AAA"/>
    <property type="match status" value="1"/>
</dbReference>
<evidence type="ECO:0000256" key="4">
    <source>
        <dbReference type="ARBA" id="ARBA00022840"/>
    </source>
</evidence>
<keyword evidence="8" id="KW-1185">Reference proteome</keyword>
<sequence length="245" mass="26567">MKTVARDRSRATVALAVSGLTSGYAGAKVLHGVNLEVPTGGASCVVGRNGMGKSTLLKTIFGLVPRMAGEVELFGSALDAKTRPHSIARRGVAYIAQEQALFGDLTVEENISVALRESLSVEEGMARVTELFPKLGERRAQMAGTLSGGEQKMLLLARGLVNRPQLLILDEITEGLQPSVRHLLREVLADQREKYKTTVLAVEQDLEFAFSLADDFAVMSVGEIVKTGFTREHRWKDVALEFVSV</sequence>
<reference evidence="7 8" key="1">
    <citation type="submission" date="2019-10" db="EMBL/GenBank/DDBJ databases">
        <title>Georgenia wutianyii sp. nov. and Georgenia yuyongxinii sp. nov. isolated from plateau pika (Ochotona curzoniae) in the Qinghai-Tibet plateau of China.</title>
        <authorList>
            <person name="Tian Z."/>
        </authorList>
    </citation>
    <scope>NUCLEOTIDE SEQUENCE [LARGE SCALE GENOMIC DNA]</scope>
    <source>
        <strain evidence="7 8">JCM 19765</strain>
    </source>
</reference>
<dbReference type="SUPFAM" id="SSF52540">
    <property type="entry name" value="P-loop containing nucleoside triphosphate hydrolases"/>
    <property type="match status" value="1"/>
</dbReference>
<dbReference type="GO" id="GO:0016887">
    <property type="term" value="F:ATP hydrolysis activity"/>
    <property type="evidence" value="ECO:0007669"/>
    <property type="project" value="InterPro"/>
</dbReference>
<evidence type="ECO:0000259" key="6">
    <source>
        <dbReference type="PROSITE" id="PS50893"/>
    </source>
</evidence>
<dbReference type="GO" id="GO:0015658">
    <property type="term" value="F:branched-chain amino acid transmembrane transporter activity"/>
    <property type="evidence" value="ECO:0007669"/>
    <property type="project" value="TreeGrafter"/>
</dbReference>
<comment type="caution">
    <text evidence="7">The sequence shown here is derived from an EMBL/GenBank/DDBJ whole genome shotgun (WGS) entry which is preliminary data.</text>
</comment>
<feature type="domain" description="ABC transporter" evidence="6">
    <location>
        <begin position="15"/>
        <end position="243"/>
    </location>
</feature>
<dbReference type="Pfam" id="PF00005">
    <property type="entry name" value="ABC_tran"/>
    <property type="match status" value="1"/>
</dbReference>
<dbReference type="CDD" id="cd03224">
    <property type="entry name" value="ABC_TM1139_LivF_branched"/>
    <property type="match status" value="1"/>
</dbReference>
<dbReference type="EMBL" id="WHPC01000076">
    <property type="protein sequence ID" value="MPV38365.1"/>
    <property type="molecule type" value="Genomic_DNA"/>
</dbReference>
<proteinExistence type="inferred from homology"/>
<dbReference type="PANTHER" id="PTHR43820:SF2">
    <property type="entry name" value="ABC TRANSPORTER ATP-BINDING PROTEIN"/>
    <property type="match status" value="1"/>
</dbReference>
<evidence type="ECO:0000256" key="1">
    <source>
        <dbReference type="ARBA" id="ARBA00005417"/>
    </source>
</evidence>
<dbReference type="Gene3D" id="3.40.50.300">
    <property type="entry name" value="P-loop containing nucleotide triphosphate hydrolases"/>
    <property type="match status" value="1"/>
</dbReference>
<keyword evidence="2" id="KW-0813">Transport</keyword>